<dbReference type="OrthoDB" id="211829at2157"/>
<accession>M0N2J2</accession>
<dbReference type="PATRIC" id="fig|1227456.3.peg.2973"/>
<evidence type="ECO:0000313" key="1">
    <source>
        <dbReference type="EMBL" id="EMA50920.1"/>
    </source>
</evidence>
<dbReference type="RefSeq" id="WP_005044564.1">
    <property type="nucleotide sequence ID" value="NZ_AOME01000070.1"/>
</dbReference>
<dbReference type="STRING" id="1227456.C450_14657"/>
<gene>
    <name evidence="1" type="ORF">C450_14657</name>
</gene>
<keyword evidence="2" id="KW-1185">Reference proteome</keyword>
<evidence type="ECO:0000313" key="2">
    <source>
        <dbReference type="Proteomes" id="UP000011625"/>
    </source>
</evidence>
<organism evidence="1 2">
    <name type="scientific">Halococcus salifodinae DSM 8989</name>
    <dbReference type="NCBI Taxonomy" id="1227456"/>
    <lineage>
        <taxon>Archaea</taxon>
        <taxon>Methanobacteriati</taxon>
        <taxon>Methanobacteriota</taxon>
        <taxon>Stenosarchaea group</taxon>
        <taxon>Halobacteria</taxon>
        <taxon>Halobacteriales</taxon>
        <taxon>Halococcaceae</taxon>
        <taxon>Halococcus</taxon>
    </lineage>
</organism>
<reference evidence="1 2" key="1">
    <citation type="journal article" date="2014" name="PLoS Genet.">
        <title>Phylogenetically driven sequencing of extremely halophilic archaea reveals strategies for static and dynamic osmo-response.</title>
        <authorList>
            <person name="Becker E.A."/>
            <person name="Seitzer P.M."/>
            <person name="Tritt A."/>
            <person name="Larsen D."/>
            <person name="Krusor M."/>
            <person name="Yao A.I."/>
            <person name="Wu D."/>
            <person name="Madern D."/>
            <person name="Eisen J.A."/>
            <person name="Darling A.E."/>
            <person name="Facciotti M.T."/>
        </authorList>
    </citation>
    <scope>NUCLEOTIDE SEQUENCE [LARGE SCALE GENOMIC DNA]</scope>
    <source>
        <strain evidence="1 2">DSM 8989</strain>
    </source>
</reference>
<sequence length="78" mass="8432">MAAAPESRLSTSHPRVEQVSTRVVFVGCPATCASCGDEIETGSRHKRLLFRTDASTTSTFEEFATCDTACLESFVATR</sequence>
<dbReference type="AlphaFoldDB" id="M0N2J2"/>
<protein>
    <submittedName>
        <fullName evidence="1">Uncharacterized protein</fullName>
    </submittedName>
</protein>
<name>M0N2J2_9EURY</name>
<dbReference type="Proteomes" id="UP000011625">
    <property type="component" value="Unassembled WGS sequence"/>
</dbReference>
<dbReference type="EMBL" id="AOME01000070">
    <property type="protein sequence ID" value="EMA50920.1"/>
    <property type="molecule type" value="Genomic_DNA"/>
</dbReference>
<comment type="caution">
    <text evidence="1">The sequence shown here is derived from an EMBL/GenBank/DDBJ whole genome shotgun (WGS) entry which is preliminary data.</text>
</comment>
<proteinExistence type="predicted"/>